<name>A0A6B3NBV3_9CYAN</name>
<comment type="caution">
    <text evidence="1">The sequence shown here is derived from an EMBL/GenBank/DDBJ whole genome shotgun (WGS) entry which is preliminary data.</text>
</comment>
<dbReference type="AlphaFoldDB" id="A0A6B3NBV3"/>
<proteinExistence type="predicted"/>
<evidence type="ECO:0000313" key="1">
    <source>
        <dbReference type="EMBL" id="NER28405.1"/>
    </source>
</evidence>
<reference evidence="1" key="1">
    <citation type="submission" date="2019-11" db="EMBL/GenBank/DDBJ databases">
        <title>Genomic insights into an expanded diversity of filamentous marine cyanobacteria reveals the extraordinary biosynthetic potential of Moorea and Okeania.</title>
        <authorList>
            <person name="Ferreira Leao T."/>
            <person name="Wang M."/>
            <person name="Moss N."/>
            <person name="Da Silva R."/>
            <person name="Sanders J."/>
            <person name="Nurk S."/>
            <person name="Gurevich A."/>
            <person name="Humphrey G."/>
            <person name="Reher R."/>
            <person name="Zhu Q."/>
            <person name="Belda-Ferre P."/>
            <person name="Glukhov E."/>
            <person name="Rex R."/>
            <person name="Dorrestein P.C."/>
            <person name="Knight R."/>
            <person name="Pevzner P."/>
            <person name="Gerwick W.H."/>
            <person name="Gerwick L."/>
        </authorList>
    </citation>
    <scope>NUCLEOTIDE SEQUENCE</scope>
    <source>
        <strain evidence="1">SIO1C4</strain>
    </source>
</reference>
<organism evidence="1">
    <name type="scientific">Symploca sp. SIO1C4</name>
    <dbReference type="NCBI Taxonomy" id="2607765"/>
    <lineage>
        <taxon>Bacteria</taxon>
        <taxon>Bacillati</taxon>
        <taxon>Cyanobacteriota</taxon>
        <taxon>Cyanophyceae</taxon>
        <taxon>Coleofasciculales</taxon>
        <taxon>Coleofasciculaceae</taxon>
        <taxon>Symploca</taxon>
    </lineage>
</organism>
<dbReference type="EMBL" id="JAAHFQ010000209">
    <property type="protein sequence ID" value="NER28405.1"/>
    <property type="molecule type" value="Genomic_DNA"/>
</dbReference>
<gene>
    <name evidence="1" type="ORF">F6J89_12410</name>
</gene>
<sequence>MSDSRGWEYTQRVISISHNRRIREYFSDIESDDDFTNGRSVLRNTLLIRDNDSGLEVMNKQLSFMHLRMDEAPVATMPEHWERRVGSDRPQLVVVYRPKLRRPGYTGNYQLSIPHYIGGRKPNIPSYKKGNWHGILTLTDNSKLTVNGVTMRECERVIKIFKRYINPKYLPGNFKIGEVKGKPYHEFEIKPIRADFYSHGRKNLEPDWRYYCK</sequence>
<protein>
    <submittedName>
        <fullName evidence="1">Uncharacterized protein</fullName>
    </submittedName>
</protein>
<accession>A0A6B3NBV3</accession>